<feature type="region of interest" description="Disordered" evidence="6">
    <location>
        <begin position="310"/>
        <end position="334"/>
    </location>
</feature>
<dbReference type="PRINTS" id="PR00996">
    <property type="entry name" value="CHERMTFRASE"/>
</dbReference>
<dbReference type="Pfam" id="PF03705">
    <property type="entry name" value="CheR_N"/>
    <property type="match status" value="1"/>
</dbReference>
<dbReference type="AlphaFoldDB" id="M2SC34"/>
<organism evidence="8 9">
    <name type="scientific">Pacificimonas flava</name>
    <dbReference type="NCBI Taxonomy" id="1234595"/>
    <lineage>
        <taxon>Bacteria</taxon>
        <taxon>Pseudomonadati</taxon>
        <taxon>Pseudomonadota</taxon>
        <taxon>Alphaproteobacteria</taxon>
        <taxon>Sphingomonadales</taxon>
        <taxon>Sphingosinicellaceae</taxon>
        <taxon>Pacificimonas</taxon>
    </lineage>
</organism>
<dbReference type="PATRIC" id="fig|1234595.3.peg.1524"/>
<evidence type="ECO:0000256" key="1">
    <source>
        <dbReference type="ARBA" id="ARBA00001541"/>
    </source>
</evidence>
<comment type="catalytic activity">
    <reaction evidence="1">
        <text>L-glutamyl-[protein] + S-adenosyl-L-methionine = [protein]-L-glutamate 5-O-methyl ester + S-adenosyl-L-homocysteine</text>
        <dbReference type="Rhea" id="RHEA:24452"/>
        <dbReference type="Rhea" id="RHEA-COMP:10208"/>
        <dbReference type="Rhea" id="RHEA-COMP:10311"/>
        <dbReference type="ChEBI" id="CHEBI:29973"/>
        <dbReference type="ChEBI" id="CHEBI:57856"/>
        <dbReference type="ChEBI" id="CHEBI:59789"/>
        <dbReference type="ChEBI" id="CHEBI:82795"/>
        <dbReference type="EC" id="2.1.1.80"/>
    </reaction>
</comment>
<protein>
    <recommendedName>
        <fullName evidence="2">protein-glutamate O-methyltransferase</fullName>
        <ecNumber evidence="2">2.1.1.80</ecNumber>
    </recommendedName>
</protein>
<dbReference type="CDD" id="cd02440">
    <property type="entry name" value="AdoMet_MTases"/>
    <property type="match status" value="1"/>
</dbReference>
<dbReference type="SMART" id="SM00138">
    <property type="entry name" value="MeTrc"/>
    <property type="match status" value="1"/>
</dbReference>
<dbReference type="InterPro" id="IPR050903">
    <property type="entry name" value="Bact_Chemotaxis_MeTrfase"/>
</dbReference>
<dbReference type="PROSITE" id="PS50123">
    <property type="entry name" value="CHER"/>
    <property type="match status" value="1"/>
</dbReference>
<dbReference type="EMBL" id="AMRV01000004">
    <property type="protein sequence ID" value="EMD82925.1"/>
    <property type="molecule type" value="Genomic_DNA"/>
</dbReference>
<reference evidence="8 9" key="1">
    <citation type="journal article" date="2013" name="Genome Announc.">
        <title>Draft Genome Sequence of Strain JLT2015T, Belonging to the Family Sphingomonadaceae of the Alphaproteobacteria.</title>
        <authorList>
            <person name="Tang K."/>
            <person name="Liu K."/>
            <person name="Li S."/>
            <person name="Jiao N."/>
        </authorList>
    </citation>
    <scope>NUCLEOTIDE SEQUENCE [LARGE SCALE GENOMIC DNA]</scope>
    <source>
        <strain evidence="8 9">JLT2015</strain>
    </source>
</reference>
<evidence type="ECO:0000256" key="4">
    <source>
        <dbReference type="ARBA" id="ARBA00022679"/>
    </source>
</evidence>
<dbReference type="RefSeq" id="WP_008601537.1">
    <property type="nucleotide sequence ID" value="NZ_AMRV01000004.1"/>
</dbReference>
<dbReference type="OrthoDB" id="9816309at2"/>
<dbReference type="SUPFAM" id="SSF47757">
    <property type="entry name" value="Chemotaxis receptor methyltransferase CheR, N-terminal domain"/>
    <property type="match status" value="1"/>
</dbReference>
<dbReference type="GO" id="GO:0008983">
    <property type="term" value="F:protein-glutamate O-methyltransferase activity"/>
    <property type="evidence" value="ECO:0007669"/>
    <property type="project" value="UniProtKB-EC"/>
</dbReference>
<dbReference type="Gene3D" id="3.40.50.150">
    <property type="entry name" value="Vaccinia Virus protein VP39"/>
    <property type="match status" value="1"/>
</dbReference>
<dbReference type="Gene3D" id="1.10.155.10">
    <property type="entry name" value="Chemotaxis receptor methyltransferase CheR, N-terminal domain"/>
    <property type="match status" value="1"/>
</dbReference>
<keyword evidence="9" id="KW-1185">Reference proteome</keyword>
<keyword evidence="4 8" id="KW-0808">Transferase</keyword>
<dbReference type="InterPro" id="IPR036804">
    <property type="entry name" value="CheR_N_sf"/>
</dbReference>
<name>M2SC34_9SPHN</name>
<keyword evidence="3 8" id="KW-0489">Methyltransferase</keyword>
<evidence type="ECO:0000256" key="5">
    <source>
        <dbReference type="ARBA" id="ARBA00022691"/>
    </source>
</evidence>
<dbReference type="GO" id="GO:0032259">
    <property type="term" value="P:methylation"/>
    <property type="evidence" value="ECO:0007669"/>
    <property type="project" value="UniProtKB-KW"/>
</dbReference>
<sequence length="334" mass="37191">MTAPASPFPRPAARCAAAGAAPALRPVTAAPPRSFPVYADLCARYSGLKFSEEKSYLLEARLSAIMRREGCADLDALAAALAKDPSRLEPDIAEALLNNETFFFRDRAPFDELQASVLPRLKAARSAERRLRIWSAACSTGQEPYSLSMMFAEERASWHGWGIEILGTDLSRSALTRARSGLYTQFEVQRGLSTHRLLQHFTKEGERWRLKNDIRSRVRFLPRNLMHPLPGGECFDIIFARNVLMYFGRERKAEVLARLRTALAPDGVIILGAAETLFGFQDLFRPAAGSRGYYSPTLDITRTAICPDSRGTVHPARGEHRESPIAFPTPNQRV</sequence>
<dbReference type="PANTHER" id="PTHR24422">
    <property type="entry name" value="CHEMOTAXIS PROTEIN METHYLTRANSFERASE"/>
    <property type="match status" value="1"/>
</dbReference>
<feature type="domain" description="CheR-type methyltransferase" evidence="7">
    <location>
        <begin position="33"/>
        <end position="285"/>
    </location>
</feature>
<gene>
    <name evidence="8" type="ORF">C725_1523</name>
</gene>
<accession>M2SC34</accession>
<dbReference type="InterPro" id="IPR000780">
    <property type="entry name" value="CheR_MeTrfase"/>
</dbReference>
<dbReference type="InterPro" id="IPR022641">
    <property type="entry name" value="CheR_N"/>
</dbReference>
<dbReference type="Proteomes" id="UP000011717">
    <property type="component" value="Unassembled WGS sequence"/>
</dbReference>
<dbReference type="InterPro" id="IPR029063">
    <property type="entry name" value="SAM-dependent_MTases_sf"/>
</dbReference>
<evidence type="ECO:0000313" key="8">
    <source>
        <dbReference type="EMBL" id="EMD82925.1"/>
    </source>
</evidence>
<dbReference type="EC" id="2.1.1.80" evidence="2"/>
<dbReference type="SUPFAM" id="SSF53335">
    <property type="entry name" value="S-adenosyl-L-methionine-dependent methyltransferases"/>
    <property type="match status" value="1"/>
</dbReference>
<dbReference type="InterPro" id="IPR022642">
    <property type="entry name" value="CheR_C"/>
</dbReference>
<evidence type="ECO:0000256" key="2">
    <source>
        <dbReference type="ARBA" id="ARBA00012534"/>
    </source>
</evidence>
<evidence type="ECO:0000256" key="3">
    <source>
        <dbReference type="ARBA" id="ARBA00022603"/>
    </source>
</evidence>
<comment type="caution">
    <text evidence="8">The sequence shown here is derived from an EMBL/GenBank/DDBJ whole genome shotgun (WGS) entry which is preliminary data.</text>
</comment>
<evidence type="ECO:0000256" key="6">
    <source>
        <dbReference type="SAM" id="MobiDB-lite"/>
    </source>
</evidence>
<proteinExistence type="predicted"/>
<keyword evidence="5" id="KW-0949">S-adenosyl-L-methionine</keyword>
<evidence type="ECO:0000259" key="7">
    <source>
        <dbReference type="PROSITE" id="PS50123"/>
    </source>
</evidence>
<dbReference type="PANTHER" id="PTHR24422:SF21">
    <property type="entry name" value="CHEMOTAXIS PROTEIN METHYLTRANSFERASE 1"/>
    <property type="match status" value="1"/>
</dbReference>
<evidence type="ECO:0000313" key="9">
    <source>
        <dbReference type="Proteomes" id="UP000011717"/>
    </source>
</evidence>
<dbReference type="Pfam" id="PF01739">
    <property type="entry name" value="CheR"/>
    <property type="match status" value="1"/>
</dbReference>